<dbReference type="RefSeq" id="WP_133998035.1">
    <property type="nucleotide sequence ID" value="NZ_SODV01000002.1"/>
</dbReference>
<protein>
    <submittedName>
        <fullName evidence="2">Transglutaminase superfamily protein</fullName>
    </submittedName>
</protein>
<evidence type="ECO:0000313" key="3">
    <source>
        <dbReference type="Proteomes" id="UP000294498"/>
    </source>
</evidence>
<dbReference type="InterPro" id="IPR038765">
    <property type="entry name" value="Papain-like_cys_pep_sf"/>
</dbReference>
<dbReference type="SUPFAM" id="SSF54001">
    <property type="entry name" value="Cysteine proteinases"/>
    <property type="match status" value="1"/>
</dbReference>
<dbReference type="Pfam" id="PF01841">
    <property type="entry name" value="Transglut_core"/>
    <property type="match status" value="1"/>
</dbReference>
<dbReference type="InterPro" id="IPR002931">
    <property type="entry name" value="Transglutaminase-like"/>
</dbReference>
<dbReference type="AlphaFoldDB" id="A0A4R8DH53"/>
<reference evidence="2 3" key="1">
    <citation type="submission" date="2019-03" db="EMBL/GenBank/DDBJ databases">
        <title>Genomic Encyclopedia of Type Strains, Phase IV (KMG-IV): sequencing the most valuable type-strain genomes for metagenomic binning, comparative biology and taxonomic classification.</title>
        <authorList>
            <person name="Goeker M."/>
        </authorList>
    </citation>
    <scope>NUCLEOTIDE SEQUENCE [LARGE SCALE GENOMIC DNA]</scope>
    <source>
        <strain evidence="2 3">DSM 100059</strain>
    </source>
</reference>
<feature type="domain" description="Transglutaminase-like" evidence="1">
    <location>
        <begin position="174"/>
        <end position="280"/>
    </location>
</feature>
<evidence type="ECO:0000313" key="2">
    <source>
        <dbReference type="EMBL" id="TDW96855.1"/>
    </source>
</evidence>
<name>A0A4R8DH53_9BACT</name>
<dbReference type="NCBIfam" id="NF047558">
    <property type="entry name" value="TPR_END_plus"/>
    <property type="match status" value="1"/>
</dbReference>
<accession>A0A4R8DH53</accession>
<sequence length="403" mass="46298">MTFLLLLAWLHTADTSFARFADHQNDLFVKAYEARDTVRYNSLLSEFIKRYDQLDSFDQRNYRGYLENAFYNLSCTFALLNSKDRALLYLDKSIQAGYLDYMHMSTDSDLTGLHDETRFKTLMAFVRTVGDYRYILGRAGAYNTADQRPLPAFTYAPATDPHLQALRTAFNLDSIAGKANDVSQVINLMRWIHNLVPHDGNHGNPDVANALAMIAVCKREHRGLNCRGLATVLNECYLAMGFKSRFVTCLPKDSLHVDNDCHVINMVYIPSLHKWVWMDPTNEAYVMNEQGQLLGLAEVRQRLIDDRPLIVNPDANWNHLSSTLKEDYLYSYMAKNLYILECPVASEYDTEARTTGKTLAYIRLLPLDYFQQGPDKTVHTYPKEQVTFVTYRTNNPEAFWAAP</sequence>
<keyword evidence="3" id="KW-1185">Reference proteome</keyword>
<gene>
    <name evidence="2" type="ORF">EDB95_4691</name>
</gene>
<dbReference type="OrthoDB" id="5166556at2"/>
<comment type="caution">
    <text evidence="2">The sequence shown here is derived from an EMBL/GenBank/DDBJ whole genome shotgun (WGS) entry which is preliminary data.</text>
</comment>
<proteinExistence type="predicted"/>
<evidence type="ECO:0000259" key="1">
    <source>
        <dbReference type="Pfam" id="PF01841"/>
    </source>
</evidence>
<organism evidence="2 3">
    <name type="scientific">Dinghuibacter silviterrae</name>
    <dbReference type="NCBI Taxonomy" id="1539049"/>
    <lineage>
        <taxon>Bacteria</taxon>
        <taxon>Pseudomonadati</taxon>
        <taxon>Bacteroidota</taxon>
        <taxon>Chitinophagia</taxon>
        <taxon>Chitinophagales</taxon>
        <taxon>Chitinophagaceae</taxon>
        <taxon>Dinghuibacter</taxon>
    </lineage>
</organism>
<dbReference type="Proteomes" id="UP000294498">
    <property type="component" value="Unassembled WGS sequence"/>
</dbReference>
<dbReference type="Gene3D" id="3.10.620.30">
    <property type="match status" value="1"/>
</dbReference>
<dbReference type="EMBL" id="SODV01000002">
    <property type="protein sequence ID" value="TDW96855.1"/>
    <property type="molecule type" value="Genomic_DNA"/>
</dbReference>